<name>A0A6L2PQY7_COPFO</name>
<evidence type="ECO:0000313" key="1">
    <source>
        <dbReference type="EMBL" id="GFG35009.1"/>
    </source>
</evidence>
<sequence length="515" mass="59456">MSLSKPCNSKKRTIENERRVFQAKWALAYFCCEIRVKITCLICGQAISVPKECNIKCHYETHHSKYDQYNDQLREDELLEFKAALRKQRSVFTNVQKDNEAAVKASYVTAQLLAKNRKCFSESEFVKQFLVYTAEIVCRDRVQAFQKISLCRNTVAERVDEMATNLNEQILAKNKSFVAFSIAVDESADISGLAQLAVFIRACYRDLNIPEELLDIVSVHTTTGENIFKEICRLLGEYDLSLSKLVCVATDGAPSITGKNSGIVAKLLTKQNKIFPDCKFHHVHCIVHQEVLCSKTIKMEHVMKFVMKTVNFIRSRGLNRQLFYSLLSEMRSEFEGLPYYAEVRWLSCHYVLSVYGFSDLAFMVGIMGHLNYLNLKRQGKQQVVTSFYYAIKAFQTKLRFWEGQLNSGNLTHFPTCQDYQKSWSDSDFSRCISNIKNLLSDFQNRFEDFKSCEADLSLFTSPFSFDIQKANANIQMELIQCDSVLYNKCKKFESRNRIIICPATIQKCVRLLREY</sequence>
<dbReference type="OrthoDB" id="10063846at2759"/>
<dbReference type="PANTHER" id="PTHR45913">
    <property type="entry name" value="EPM2A-INTERACTING PROTEIN 1"/>
    <property type="match status" value="1"/>
</dbReference>
<accession>A0A6L2PQY7</accession>
<keyword evidence="2" id="KW-1185">Reference proteome</keyword>
<protein>
    <submittedName>
        <fullName evidence="1">Uncharacterized protein</fullName>
    </submittedName>
</protein>
<dbReference type="InterPro" id="IPR012337">
    <property type="entry name" value="RNaseH-like_sf"/>
</dbReference>
<dbReference type="InParanoid" id="A0A6L2PQY7"/>
<proteinExistence type="predicted"/>
<dbReference type="SUPFAM" id="SSF53098">
    <property type="entry name" value="Ribonuclease H-like"/>
    <property type="match status" value="1"/>
</dbReference>
<evidence type="ECO:0000313" key="2">
    <source>
        <dbReference type="Proteomes" id="UP000502823"/>
    </source>
</evidence>
<organism evidence="1 2">
    <name type="scientific">Coptotermes formosanus</name>
    <name type="common">Formosan subterranean termite</name>
    <dbReference type="NCBI Taxonomy" id="36987"/>
    <lineage>
        <taxon>Eukaryota</taxon>
        <taxon>Metazoa</taxon>
        <taxon>Ecdysozoa</taxon>
        <taxon>Arthropoda</taxon>
        <taxon>Hexapoda</taxon>
        <taxon>Insecta</taxon>
        <taxon>Pterygota</taxon>
        <taxon>Neoptera</taxon>
        <taxon>Polyneoptera</taxon>
        <taxon>Dictyoptera</taxon>
        <taxon>Blattodea</taxon>
        <taxon>Blattoidea</taxon>
        <taxon>Termitoidae</taxon>
        <taxon>Rhinotermitidae</taxon>
        <taxon>Coptotermes</taxon>
    </lineage>
</organism>
<gene>
    <name evidence="1" type="ORF">Cfor_01112</name>
</gene>
<dbReference type="EMBL" id="BLKM01000518">
    <property type="protein sequence ID" value="GFG35009.1"/>
    <property type="molecule type" value="Genomic_DNA"/>
</dbReference>
<dbReference type="AlphaFoldDB" id="A0A6L2PQY7"/>
<dbReference type="Proteomes" id="UP000502823">
    <property type="component" value="Unassembled WGS sequence"/>
</dbReference>
<dbReference type="PANTHER" id="PTHR45913:SF5">
    <property type="entry name" value="GENERAL TRANSCRIPTION FACTOR II-I REPEAT DOMAIN-CONTAINING PROTEIN 2A-LIKE PROTEIN"/>
    <property type="match status" value="1"/>
</dbReference>
<comment type="caution">
    <text evidence="1">The sequence shown here is derived from an EMBL/GenBank/DDBJ whole genome shotgun (WGS) entry which is preliminary data.</text>
</comment>
<reference evidence="2" key="1">
    <citation type="submission" date="2020-01" db="EMBL/GenBank/DDBJ databases">
        <title>Draft genome sequence of the Termite Coptotermes fromosanus.</title>
        <authorList>
            <person name="Itakura S."/>
            <person name="Yosikawa Y."/>
            <person name="Umezawa K."/>
        </authorList>
    </citation>
    <scope>NUCLEOTIDE SEQUENCE [LARGE SCALE GENOMIC DNA]</scope>
</reference>